<gene>
    <name evidence="3" type="ORF">ONE63_003116</name>
</gene>
<proteinExistence type="predicted"/>
<keyword evidence="4" id="KW-1185">Reference proteome</keyword>
<comment type="caution">
    <text evidence="3">The sequence shown here is derived from an EMBL/GenBank/DDBJ whole genome shotgun (WGS) entry which is preliminary data.</text>
</comment>
<organism evidence="3 4">
    <name type="scientific">Megalurothrips usitatus</name>
    <name type="common">bean blossom thrips</name>
    <dbReference type="NCBI Taxonomy" id="439358"/>
    <lineage>
        <taxon>Eukaryota</taxon>
        <taxon>Metazoa</taxon>
        <taxon>Ecdysozoa</taxon>
        <taxon>Arthropoda</taxon>
        <taxon>Hexapoda</taxon>
        <taxon>Insecta</taxon>
        <taxon>Pterygota</taxon>
        <taxon>Neoptera</taxon>
        <taxon>Paraneoptera</taxon>
        <taxon>Thysanoptera</taxon>
        <taxon>Terebrantia</taxon>
        <taxon>Thripoidea</taxon>
        <taxon>Thripidae</taxon>
        <taxon>Megalurothrips</taxon>
    </lineage>
</organism>
<dbReference type="EMBL" id="JAPTSV010000013">
    <property type="protein sequence ID" value="KAJ1521448.1"/>
    <property type="molecule type" value="Genomic_DNA"/>
</dbReference>
<dbReference type="Proteomes" id="UP001075354">
    <property type="component" value="Chromosome 13"/>
</dbReference>
<evidence type="ECO:0000313" key="4">
    <source>
        <dbReference type="Proteomes" id="UP001075354"/>
    </source>
</evidence>
<dbReference type="PANTHER" id="PTHR22198:SF1">
    <property type="entry name" value="FERM DOMAIN-CONTAINING PROTEIN"/>
    <property type="match status" value="1"/>
</dbReference>
<sequence>MHRAGFSNGAGSGGSSAGSSSPCSSLASSPGPGQPPGTPGTPTPHGSLAIFSFALPSRQAKLAYKEQQLAIRGALEATAGMDAKQGATLATLEKGVLFPVVHVCDSGALFRRYLDTGRMLAEDAMGPDFALYQACYQEVRCIVPEGAELATPPFDQPDGPRDFLLLGFKSVEESFRQVLEDTWKDWTGARHIYLFLPDVLGLERISLYRLVEPDHMHLFKYLVLARLGPAACAGSEGASKAQDLLLDYVQRLRVRRITAYLSVYRSLT</sequence>
<dbReference type="Pfam" id="PF23672">
    <property type="entry name" value="DUF7153"/>
    <property type="match status" value="1"/>
</dbReference>
<evidence type="ECO:0000259" key="2">
    <source>
        <dbReference type="Pfam" id="PF23672"/>
    </source>
</evidence>
<dbReference type="PANTHER" id="PTHR22198">
    <property type="entry name" value="FERM DOMAIN-CONTAINING PROTEIN"/>
    <property type="match status" value="1"/>
</dbReference>
<dbReference type="InterPro" id="IPR055577">
    <property type="entry name" value="DUF7153"/>
</dbReference>
<dbReference type="AlphaFoldDB" id="A0AAV7X995"/>
<feature type="domain" description="DUF7153" evidence="2">
    <location>
        <begin position="84"/>
        <end position="265"/>
    </location>
</feature>
<reference evidence="3" key="1">
    <citation type="submission" date="2022-12" db="EMBL/GenBank/DDBJ databases">
        <title>Chromosome-level genome assembly of the bean flower thrips Megalurothrips usitatus.</title>
        <authorList>
            <person name="Ma L."/>
            <person name="Liu Q."/>
            <person name="Li H."/>
            <person name="Cai W."/>
        </authorList>
    </citation>
    <scope>NUCLEOTIDE SEQUENCE</scope>
    <source>
        <strain evidence="3">Cailab_2022a</strain>
    </source>
</reference>
<feature type="compositionally biased region" description="Low complexity" evidence="1">
    <location>
        <begin position="17"/>
        <end position="31"/>
    </location>
</feature>
<feature type="compositionally biased region" description="Pro residues" evidence="1">
    <location>
        <begin position="32"/>
        <end position="42"/>
    </location>
</feature>
<evidence type="ECO:0000256" key="1">
    <source>
        <dbReference type="SAM" id="MobiDB-lite"/>
    </source>
</evidence>
<name>A0AAV7X995_9NEOP</name>
<accession>A0AAV7X995</accession>
<feature type="region of interest" description="Disordered" evidence="1">
    <location>
        <begin position="1"/>
        <end position="45"/>
    </location>
</feature>
<evidence type="ECO:0000313" key="3">
    <source>
        <dbReference type="EMBL" id="KAJ1521448.1"/>
    </source>
</evidence>
<protein>
    <recommendedName>
        <fullName evidence="2">DUF7153 domain-containing protein</fullName>
    </recommendedName>
</protein>